<name>A0A224Y8F3_9ACAR</name>
<dbReference type="EMBL" id="GFPF01001899">
    <property type="protein sequence ID" value="MAA13045.1"/>
    <property type="molecule type" value="Transcribed_RNA"/>
</dbReference>
<evidence type="ECO:0000256" key="1">
    <source>
        <dbReference type="SAM" id="MobiDB-lite"/>
    </source>
</evidence>
<dbReference type="AlphaFoldDB" id="A0A224Y8F3"/>
<reference evidence="2" key="1">
    <citation type="journal article" date="2017" name="Parasit. Vectors">
        <title>Sialotranscriptomics of Rhipicephalus zambeziensis reveals intricate expression profiles of secretory proteins and suggests tight temporal transcriptional regulation during blood-feeding.</title>
        <authorList>
            <person name="de Castro M.H."/>
            <person name="de Klerk D."/>
            <person name="Pienaar R."/>
            <person name="Rees D.J.G."/>
            <person name="Mans B.J."/>
        </authorList>
    </citation>
    <scope>NUCLEOTIDE SEQUENCE</scope>
    <source>
        <tissue evidence="2">Salivary glands</tissue>
    </source>
</reference>
<proteinExistence type="predicted"/>
<feature type="region of interest" description="Disordered" evidence="1">
    <location>
        <begin position="81"/>
        <end position="100"/>
    </location>
</feature>
<feature type="compositionally biased region" description="Polar residues" evidence="1">
    <location>
        <begin position="91"/>
        <end position="100"/>
    </location>
</feature>
<accession>A0A224Y8F3</accession>
<protein>
    <submittedName>
        <fullName evidence="2">Uncharacterized protein</fullName>
    </submittedName>
</protein>
<sequence length="100" mass="11568">MTTLYILPRTCSETPNMQKKKKHVVENVHQKDNAVRFNCLAVVRQIVQASTSKPLSGTNRFHQLALASFPGSVKRRYRQSRHYRSVHHVPSCTNRLQPKE</sequence>
<evidence type="ECO:0000313" key="2">
    <source>
        <dbReference type="EMBL" id="MAA13045.1"/>
    </source>
</evidence>
<organism evidence="2">
    <name type="scientific">Rhipicephalus zambeziensis</name>
    <dbReference type="NCBI Taxonomy" id="60191"/>
    <lineage>
        <taxon>Eukaryota</taxon>
        <taxon>Metazoa</taxon>
        <taxon>Ecdysozoa</taxon>
        <taxon>Arthropoda</taxon>
        <taxon>Chelicerata</taxon>
        <taxon>Arachnida</taxon>
        <taxon>Acari</taxon>
        <taxon>Parasitiformes</taxon>
        <taxon>Ixodida</taxon>
        <taxon>Ixodoidea</taxon>
        <taxon>Ixodidae</taxon>
        <taxon>Rhipicephalinae</taxon>
        <taxon>Rhipicephalus</taxon>
        <taxon>Rhipicephalus</taxon>
    </lineage>
</organism>